<keyword evidence="5" id="KW-1185">Reference proteome</keyword>
<dbReference type="AlphaFoldDB" id="A0AAW1PCV3"/>
<gene>
    <name evidence="4" type="ORF">WJX73_007186</name>
</gene>
<dbReference type="Pfam" id="PF00385">
    <property type="entry name" value="Chromo"/>
    <property type="match status" value="1"/>
</dbReference>
<evidence type="ECO:0000259" key="3">
    <source>
        <dbReference type="PROSITE" id="PS50013"/>
    </source>
</evidence>
<dbReference type="PROSITE" id="PS00598">
    <property type="entry name" value="CHROMO_1"/>
    <property type="match status" value="1"/>
</dbReference>
<evidence type="ECO:0000313" key="5">
    <source>
        <dbReference type="Proteomes" id="UP001465755"/>
    </source>
</evidence>
<dbReference type="SUPFAM" id="SSF54160">
    <property type="entry name" value="Chromo domain-like"/>
    <property type="match status" value="1"/>
</dbReference>
<dbReference type="CDD" id="cd00024">
    <property type="entry name" value="CD_CSD"/>
    <property type="match status" value="1"/>
</dbReference>
<dbReference type="InterPro" id="IPR016197">
    <property type="entry name" value="Chromo-like_dom_sf"/>
</dbReference>
<dbReference type="InterPro" id="IPR023780">
    <property type="entry name" value="Chromo_domain"/>
</dbReference>
<sequence>MKLEVNPPPILVDGCEEFEVDYIVDHRSQVLDGHVEVTYLVKWVGYDDEDNTWEPATHLANAAESVQLYESNMAALEEAEDRYLNPDQYYC</sequence>
<dbReference type="SMART" id="SM00298">
    <property type="entry name" value="CHROMO"/>
    <property type="match status" value="1"/>
</dbReference>
<reference evidence="4 5" key="1">
    <citation type="journal article" date="2024" name="Nat. Commun.">
        <title>Phylogenomics reveals the evolutionary origins of lichenization in chlorophyte algae.</title>
        <authorList>
            <person name="Puginier C."/>
            <person name="Libourel C."/>
            <person name="Otte J."/>
            <person name="Skaloud P."/>
            <person name="Haon M."/>
            <person name="Grisel S."/>
            <person name="Petersen M."/>
            <person name="Berrin J.G."/>
            <person name="Delaux P.M."/>
            <person name="Dal Grande F."/>
            <person name="Keller J."/>
        </authorList>
    </citation>
    <scope>NUCLEOTIDE SEQUENCE [LARGE SCALE GENOMIC DNA]</scope>
    <source>
        <strain evidence="4 5">SAG 2036</strain>
    </source>
</reference>
<dbReference type="Gene3D" id="2.40.50.40">
    <property type="match status" value="1"/>
</dbReference>
<accession>A0AAW1PCV3</accession>
<dbReference type="Proteomes" id="UP001465755">
    <property type="component" value="Unassembled WGS sequence"/>
</dbReference>
<proteinExistence type="predicted"/>
<name>A0AAW1PCV3_9CHLO</name>
<feature type="domain" description="Chromo" evidence="3">
    <location>
        <begin position="18"/>
        <end position="81"/>
    </location>
</feature>
<evidence type="ECO:0000256" key="1">
    <source>
        <dbReference type="ARBA" id="ARBA00004123"/>
    </source>
</evidence>
<dbReference type="InterPro" id="IPR000953">
    <property type="entry name" value="Chromo/chromo_shadow_dom"/>
</dbReference>
<protein>
    <recommendedName>
        <fullName evidence="3">Chromo domain-containing protein</fullName>
    </recommendedName>
</protein>
<dbReference type="InterPro" id="IPR051219">
    <property type="entry name" value="Heterochromatin_chromo-domain"/>
</dbReference>
<evidence type="ECO:0000313" key="4">
    <source>
        <dbReference type="EMBL" id="KAK9805943.1"/>
    </source>
</evidence>
<organism evidence="4 5">
    <name type="scientific">Symbiochloris irregularis</name>
    <dbReference type="NCBI Taxonomy" id="706552"/>
    <lineage>
        <taxon>Eukaryota</taxon>
        <taxon>Viridiplantae</taxon>
        <taxon>Chlorophyta</taxon>
        <taxon>core chlorophytes</taxon>
        <taxon>Trebouxiophyceae</taxon>
        <taxon>Trebouxiales</taxon>
        <taxon>Trebouxiaceae</taxon>
        <taxon>Symbiochloris</taxon>
    </lineage>
</organism>
<keyword evidence="2" id="KW-0539">Nucleus</keyword>
<dbReference type="GO" id="GO:0005634">
    <property type="term" value="C:nucleus"/>
    <property type="evidence" value="ECO:0007669"/>
    <property type="project" value="UniProtKB-SubCell"/>
</dbReference>
<comment type="caution">
    <text evidence="4">The sequence shown here is derived from an EMBL/GenBank/DDBJ whole genome shotgun (WGS) entry which is preliminary data.</text>
</comment>
<dbReference type="PROSITE" id="PS50013">
    <property type="entry name" value="CHROMO_2"/>
    <property type="match status" value="1"/>
</dbReference>
<dbReference type="PANTHER" id="PTHR22812">
    <property type="entry name" value="CHROMOBOX PROTEIN"/>
    <property type="match status" value="1"/>
</dbReference>
<dbReference type="EMBL" id="JALJOQ010000040">
    <property type="protein sequence ID" value="KAK9805943.1"/>
    <property type="molecule type" value="Genomic_DNA"/>
</dbReference>
<comment type="subcellular location">
    <subcellularLocation>
        <location evidence="1">Nucleus</location>
    </subcellularLocation>
</comment>
<dbReference type="InterPro" id="IPR023779">
    <property type="entry name" value="Chromodomain_CS"/>
</dbReference>
<evidence type="ECO:0000256" key="2">
    <source>
        <dbReference type="ARBA" id="ARBA00023242"/>
    </source>
</evidence>